<dbReference type="Proteomes" id="UP000294919">
    <property type="component" value="Unassembled WGS sequence"/>
</dbReference>
<name>A0A4R2KZL1_9FIRM</name>
<reference evidence="1 2" key="1">
    <citation type="submission" date="2019-03" db="EMBL/GenBank/DDBJ databases">
        <title>Genomic Encyclopedia of Type Strains, Phase IV (KMG-IV): sequencing the most valuable type-strain genomes for metagenomic binning, comparative biology and taxonomic classification.</title>
        <authorList>
            <person name="Goeker M."/>
        </authorList>
    </citation>
    <scope>NUCLEOTIDE SEQUENCE [LARGE SCALE GENOMIC DNA]</scope>
    <source>
        <strain evidence="1 2">DSM 102940</strain>
    </source>
</reference>
<comment type="caution">
    <text evidence="1">The sequence shown here is derived from an EMBL/GenBank/DDBJ whole genome shotgun (WGS) entry which is preliminary data.</text>
</comment>
<protein>
    <submittedName>
        <fullName evidence="1">Uncharacterized protein</fullName>
    </submittedName>
</protein>
<dbReference type="EMBL" id="SLWV01000019">
    <property type="protein sequence ID" value="TCO72155.1"/>
    <property type="molecule type" value="Genomic_DNA"/>
</dbReference>
<evidence type="ECO:0000313" key="2">
    <source>
        <dbReference type="Proteomes" id="UP000294919"/>
    </source>
</evidence>
<sequence>MITRFMRDTPLAAIEIEMQSIKRDFKVSVKEVCFRS</sequence>
<keyword evidence="2" id="KW-1185">Reference proteome</keyword>
<proteinExistence type="predicted"/>
<organism evidence="1 2">
    <name type="scientific">Marinisporobacter balticus</name>
    <dbReference type="NCBI Taxonomy" id="2018667"/>
    <lineage>
        <taxon>Bacteria</taxon>
        <taxon>Bacillati</taxon>
        <taxon>Bacillota</taxon>
        <taxon>Clostridia</taxon>
        <taxon>Peptostreptococcales</taxon>
        <taxon>Thermotaleaceae</taxon>
        <taxon>Marinisporobacter</taxon>
    </lineage>
</organism>
<dbReference type="AlphaFoldDB" id="A0A4R2KZL1"/>
<evidence type="ECO:0000313" key="1">
    <source>
        <dbReference type="EMBL" id="TCO72155.1"/>
    </source>
</evidence>
<accession>A0A4R2KZL1</accession>
<gene>
    <name evidence="1" type="ORF">EV214_11918</name>
</gene>